<dbReference type="PANTHER" id="PTHR37533">
    <property type="entry name" value="FLAGELLAR HOOK-LENGTH CONTROL PROTEIN"/>
    <property type="match status" value="1"/>
</dbReference>
<reference evidence="3 4" key="2">
    <citation type="submission" date="2020-02" db="EMBL/GenBank/DDBJ databases">
        <title>The new genus of Enterobacteriales.</title>
        <authorList>
            <person name="Kim I.S."/>
        </authorList>
    </citation>
    <scope>NUCLEOTIDE SEQUENCE [LARGE SCALE GENOMIC DNA]</scope>
    <source>
        <strain evidence="3 4">SAP-6</strain>
    </source>
</reference>
<dbReference type="Proteomes" id="UP000461443">
    <property type="component" value="Unassembled WGS sequence"/>
</dbReference>
<accession>A0A845SMY6</accession>
<sequence length="337" mass="33235">MALLAQTRPAAANASAAGIAGAVDATPVAGTDAGNIASLAAGAGNVGANAIAAETLVAVVATDSADTALPLSDPLVQDDAFSQAGDLLTLGLKTAAPAAAATIKSAPATPDKGLLPHADATQSPAAANPILVSQTTNATDDFSDPSVDTTLILKKTTGLMLDAPASTVGVTPAATPTLSAADTGVTTTATPATALISAQLGSDEWRQAIGQQVLMQVRNGQQNAELRLHPDNLGALQISLRMDGNNQAQIHLASGHSQVRSALEDALPQLRAALAESGISLGQSSVGSETTPNWGGTGQDSANNARTASGFAIDAQTVIADDAVAPASTAAGIDTFA</sequence>
<protein>
    <recommendedName>
        <fullName evidence="2">Flagellar hook-length control protein-like C-terminal domain-containing protein</fullName>
    </recommendedName>
</protein>
<evidence type="ECO:0000313" key="3">
    <source>
        <dbReference type="EMBL" id="NDL62605.1"/>
    </source>
</evidence>
<dbReference type="Gene3D" id="3.30.750.140">
    <property type="match status" value="1"/>
</dbReference>
<feature type="domain" description="Flagellar hook-length control protein-like C-terminal" evidence="2">
    <location>
        <begin position="211"/>
        <end position="292"/>
    </location>
</feature>
<feature type="region of interest" description="Disordered" evidence="1">
    <location>
        <begin position="282"/>
        <end position="303"/>
    </location>
</feature>
<organism evidence="3 4">
    <name type="scientific">Acerihabitans arboris</name>
    <dbReference type="NCBI Taxonomy" id="2691583"/>
    <lineage>
        <taxon>Bacteria</taxon>
        <taxon>Pseudomonadati</taxon>
        <taxon>Pseudomonadota</taxon>
        <taxon>Gammaproteobacteria</taxon>
        <taxon>Enterobacterales</taxon>
        <taxon>Pectobacteriaceae</taxon>
        <taxon>Acerihabitans</taxon>
    </lineage>
</organism>
<dbReference type="PANTHER" id="PTHR37533:SF2">
    <property type="entry name" value="FLAGELLAR HOOK-LENGTH CONTROL PROTEIN"/>
    <property type="match status" value="1"/>
</dbReference>
<dbReference type="InterPro" id="IPR038610">
    <property type="entry name" value="FliK-like_C_sf"/>
</dbReference>
<gene>
    <name evidence="3" type="ORF">GRH90_07540</name>
</gene>
<dbReference type="InterPro" id="IPR021136">
    <property type="entry name" value="Flagellar_hook_control-like_C"/>
</dbReference>
<comment type="caution">
    <text evidence="3">The sequence shown here is derived from an EMBL/GenBank/DDBJ whole genome shotgun (WGS) entry which is preliminary data.</text>
</comment>
<dbReference type="InterPro" id="IPR052563">
    <property type="entry name" value="FliK"/>
</dbReference>
<dbReference type="CDD" id="cd17470">
    <property type="entry name" value="T3SS_Flik_C"/>
    <property type="match status" value="1"/>
</dbReference>
<dbReference type="AlphaFoldDB" id="A0A845SMY6"/>
<proteinExistence type="predicted"/>
<dbReference type="EMBL" id="WUBS01000004">
    <property type="protein sequence ID" value="NDL62605.1"/>
    <property type="molecule type" value="Genomic_DNA"/>
</dbReference>
<evidence type="ECO:0000259" key="2">
    <source>
        <dbReference type="Pfam" id="PF02120"/>
    </source>
</evidence>
<keyword evidence="4" id="KW-1185">Reference proteome</keyword>
<evidence type="ECO:0000256" key="1">
    <source>
        <dbReference type="SAM" id="MobiDB-lite"/>
    </source>
</evidence>
<name>A0A845SMY6_9GAMM</name>
<reference evidence="3 4" key="1">
    <citation type="submission" date="2019-12" db="EMBL/GenBank/DDBJ databases">
        <authorList>
            <person name="Lee S.D."/>
        </authorList>
    </citation>
    <scope>NUCLEOTIDE SEQUENCE [LARGE SCALE GENOMIC DNA]</scope>
    <source>
        <strain evidence="3 4">SAP-6</strain>
    </source>
</reference>
<dbReference type="Pfam" id="PF02120">
    <property type="entry name" value="Flg_hook"/>
    <property type="match status" value="1"/>
</dbReference>
<evidence type="ECO:0000313" key="4">
    <source>
        <dbReference type="Proteomes" id="UP000461443"/>
    </source>
</evidence>